<dbReference type="EMBL" id="OQ709222">
    <property type="protein sequence ID" value="WGH21985.1"/>
    <property type="molecule type" value="Genomic_DNA"/>
</dbReference>
<reference evidence="1" key="1">
    <citation type="submission" date="2023-03" db="EMBL/GenBank/DDBJ databases">
        <authorList>
            <person name="Aguilar E."/>
            <person name="Antigua R."/>
            <person name="Antonino C."/>
            <person name="Bisram R."/>
            <person name="Chen J."/>
            <person name="Davilmar B."/>
            <person name="Del R.K."/>
            <person name="Germosen J."/>
            <person name="Hernandez J."/>
            <person name="Kelloggs L."/>
            <person name="Lema C."/>
            <person name="Li J."/>
            <person name="Melendez A."/>
            <person name="Mohammed I."/>
            <person name="Ryan A."/>
            <person name="Singh S."/>
            <person name="Tariq H."/>
            <person name="Golebiewska U.P."/>
            <person name="Russell D.A."/>
            <person name="Jacobs-Sera D."/>
            <person name="Hatfull G.F."/>
        </authorList>
    </citation>
    <scope>NUCLEOTIDE SEQUENCE</scope>
</reference>
<keyword evidence="2" id="KW-1185">Reference proteome</keyword>
<organism evidence="1 2">
    <name type="scientific">Rhodococcus phage Trogglehumper</name>
    <dbReference type="NCBI Taxonomy" id="3038381"/>
    <lineage>
        <taxon>Viruses</taxon>
        <taxon>Duplodnaviria</taxon>
        <taxon>Heunggongvirae</taxon>
        <taxon>Uroviricota</taxon>
        <taxon>Caudoviricetes</taxon>
        <taxon>Caudoviricetes incertae sedis</taxon>
        <taxon>Trogglehumpervirus</taxon>
        <taxon>Trogglehumpervirus trogglehumper</taxon>
    </lineage>
</organism>
<accession>A0AAF0K234</accession>
<gene>
    <name evidence="1" type="primary">104</name>
    <name evidence="1" type="ORF">SEA_TROGGLEHUMPER_104</name>
</gene>
<name>A0AAF0K234_9CAUD</name>
<proteinExistence type="predicted"/>
<dbReference type="Proteomes" id="UP001242841">
    <property type="component" value="Segment"/>
</dbReference>
<evidence type="ECO:0000313" key="2">
    <source>
        <dbReference type="Proteomes" id="UP001242841"/>
    </source>
</evidence>
<evidence type="ECO:0000313" key="1">
    <source>
        <dbReference type="EMBL" id="WGH21985.1"/>
    </source>
</evidence>
<sequence>MSRVKKITANRDAIAHIRRREEFQLGHRGRLRGTVLEYAHHTYDTDDDRADRAVRITDVNLWVNQGQRLGSGTPIHPPAEFGLLPNDQRLALALELAEHLSLYVVYSWQTPIAWSVRHRDAVGFVPGVRYSQVTHGHQILAREAWGLTRDPSTERTAASLWAGV</sequence>
<protein>
    <submittedName>
        <fullName evidence="1">Uncharacterized protein</fullName>
    </submittedName>
</protein>